<evidence type="ECO:0000256" key="2">
    <source>
        <dbReference type="ARBA" id="ARBA00005877"/>
    </source>
</evidence>
<evidence type="ECO:0000256" key="1">
    <source>
        <dbReference type="ARBA" id="ARBA00001962"/>
    </source>
</evidence>
<evidence type="ECO:0000313" key="7">
    <source>
        <dbReference type="EMBL" id="SVD69748.1"/>
    </source>
</evidence>
<dbReference type="InterPro" id="IPR041736">
    <property type="entry name" value="4OHPhenylPyrv_dOase_N"/>
</dbReference>
<evidence type="ECO:0000256" key="5">
    <source>
        <dbReference type="ARBA" id="ARBA00023004"/>
    </source>
</evidence>
<dbReference type="PROSITE" id="PS51819">
    <property type="entry name" value="VOC"/>
    <property type="match status" value="2"/>
</dbReference>
<dbReference type="EMBL" id="UINC01167308">
    <property type="protein sequence ID" value="SVD69748.1"/>
    <property type="molecule type" value="Genomic_DNA"/>
</dbReference>
<dbReference type="GO" id="GO:0003868">
    <property type="term" value="F:4-hydroxyphenylpyruvate dioxygenase activity"/>
    <property type="evidence" value="ECO:0007669"/>
    <property type="project" value="InterPro"/>
</dbReference>
<organism evidence="7">
    <name type="scientific">marine metagenome</name>
    <dbReference type="NCBI Taxonomy" id="408172"/>
    <lineage>
        <taxon>unclassified sequences</taxon>
        <taxon>metagenomes</taxon>
        <taxon>ecological metagenomes</taxon>
    </lineage>
</organism>
<dbReference type="InterPro" id="IPR005956">
    <property type="entry name" value="4OHPhenylPyrv_dOase"/>
</dbReference>
<dbReference type="AlphaFoldDB" id="A0A382XHC4"/>
<feature type="domain" description="VOC" evidence="6">
    <location>
        <begin position="165"/>
        <end position="224"/>
    </location>
</feature>
<reference evidence="7" key="1">
    <citation type="submission" date="2018-05" db="EMBL/GenBank/DDBJ databases">
        <authorList>
            <person name="Lanie J.A."/>
            <person name="Ng W.-L."/>
            <person name="Kazmierczak K.M."/>
            <person name="Andrzejewski T.M."/>
            <person name="Davidsen T.M."/>
            <person name="Wayne K.J."/>
            <person name="Tettelin H."/>
            <person name="Glass J.I."/>
            <person name="Rusch D."/>
            <person name="Podicherti R."/>
            <person name="Tsui H.-C.T."/>
            <person name="Winkler M.E."/>
        </authorList>
    </citation>
    <scope>NUCLEOTIDE SEQUENCE</scope>
</reference>
<accession>A0A382XHC4</accession>
<dbReference type="GO" id="GO:0006572">
    <property type="term" value="P:L-tyrosine catabolic process"/>
    <property type="evidence" value="ECO:0007669"/>
    <property type="project" value="TreeGrafter"/>
</dbReference>
<evidence type="ECO:0000256" key="4">
    <source>
        <dbReference type="ARBA" id="ARBA00022737"/>
    </source>
</evidence>
<evidence type="ECO:0000259" key="6">
    <source>
        <dbReference type="PROSITE" id="PS51819"/>
    </source>
</evidence>
<dbReference type="InterPro" id="IPR029068">
    <property type="entry name" value="Glyas_Bleomycin-R_OHBP_Dase"/>
</dbReference>
<gene>
    <name evidence="7" type="ORF">METZ01_LOCUS422602</name>
</gene>
<comment type="similarity">
    <text evidence="2">Belongs to the 4HPPD family.</text>
</comment>
<dbReference type="Gene3D" id="3.10.180.10">
    <property type="entry name" value="2,3-Dihydroxybiphenyl 1,2-Dioxygenase, domain 1"/>
    <property type="match status" value="2"/>
</dbReference>
<sequence length="224" mass="25137">MSEDPVPIKAIHHVELWVGNAKQSAYYYRKAFGFSQIAYSGLETGNRDCTSYVLEQGSVKLVLTTPLHSRNGIGDHIKKHGDGVYDIAFHVDDADACFEEAVKRGAQIAMTPHDLTDLNGVVRRAAIKTYGNTIHSFISTNNYTGHFLPTFEPRIYNENPIGLRFIDHIVGNVDVGQMNDWADFYSEVLGFTNIIHFTDKDISTKYSALMSKVMESENGRIKFP</sequence>
<keyword evidence="4" id="KW-0677">Repeat</keyword>
<dbReference type="SUPFAM" id="SSF54593">
    <property type="entry name" value="Glyoxalase/Bleomycin resistance protein/Dihydroxybiphenyl dioxygenase"/>
    <property type="match status" value="1"/>
</dbReference>
<dbReference type="GO" id="GO:0046872">
    <property type="term" value="F:metal ion binding"/>
    <property type="evidence" value="ECO:0007669"/>
    <property type="project" value="UniProtKB-KW"/>
</dbReference>
<protein>
    <recommendedName>
        <fullName evidence="6">VOC domain-containing protein</fullName>
    </recommendedName>
</protein>
<feature type="non-terminal residue" evidence="7">
    <location>
        <position position="224"/>
    </location>
</feature>
<dbReference type="CDD" id="cd08342">
    <property type="entry name" value="HPPD_N_like"/>
    <property type="match status" value="1"/>
</dbReference>
<dbReference type="PANTHER" id="PTHR11959">
    <property type="entry name" value="4-HYDROXYPHENYLPYRUVATE DIOXYGENASE"/>
    <property type="match status" value="1"/>
</dbReference>
<keyword evidence="5" id="KW-0408">Iron</keyword>
<feature type="domain" description="VOC" evidence="6">
    <location>
        <begin position="10"/>
        <end position="140"/>
    </location>
</feature>
<comment type="cofactor">
    <cofactor evidence="1">
        <name>Fe cation</name>
        <dbReference type="ChEBI" id="CHEBI:24875"/>
    </cofactor>
</comment>
<dbReference type="Pfam" id="PF13669">
    <property type="entry name" value="Glyoxalase_4"/>
    <property type="match status" value="1"/>
</dbReference>
<evidence type="ECO:0000256" key="3">
    <source>
        <dbReference type="ARBA" id="ARBA00022723"/>
    </source>
</evidence>
<name>A0A382XHC4_9ZZZZ</name>
<keyword evidence="3" id="KW-0479">Metal-binding</keyword>
<dbReference type="PANTHER" id="PTHR11959:SF1">
    <property type="entry name" value="4-HYDROXYPHENYLPYRUVATE DIOXYGENASE"/>
    <property type="match status" value="1"/>
</dbReference>
<proteinExistence type="inferred from homology"/>
<dbReference type="InterPro" id="IPR037523">
    <property type="entry name" value="VOC_core"/>
</dbReference>